<dbReference type="OrthoDB" id="6613063at2759"/>
<name>A0A8H6HWX0_9AGAR</name>
<dbReference type="Proteomes" id="UP000521943">
    <property type="component" value="Unassembled WGS sequence"/>
</dbReference>
<sequence length="168" mass="19083">MALQIIDSAKIEVWGRLKKLGEGDTMLASNVVKKSGEDGRDATFVRYELYVDRNARFPNRAPDLELQTFYGQLQYIFVLKFPTDPLPFVPPAIKIPAVIGVGSIQQCRIIRDHPLGLDIHYYKTLYPTPEIVDIASIQCLVARTRWEKEIAIFDRSGDLARANADFQE</sequence>
<dbReference type="EMBL" id="JACGCI010000037">
    <property type="protein sequence ID" value="KAF6753847.1"/>
    <property type="molecule type" value="Genomic_DNA"/>
</dbReference>
<gene>
    <name evidence="1" type="ORF">DFP72DRAFT_813657</name>
</gene>
<evidence type="ECO:0000313" key="2">
    <source>
        <dbReference type="Proteomes" id="UP000521943"/>
    </source>
</evidence>
<dbReference type="AlphaFoldDB" id="A0A8H6HWX0"/>
<protein>
    <submittedName>
        <fullName evidence="1">Uncharacterized protein</fullName>
    </submittedName>
</protein>
<comment type="caution">
    <text evidence="1">The sequence shown here is derived from an EMBL/GenBank/DDBJ whole genome shotgun (WGS) entry which is preliminary data.</text>
</comment>
<proteinExistence type="predicted"/>
<keyword evidence="2" id="KW-1185">Reference proteome</keyword>
<accession>A0A8H6HWX0</accession>
<evidence type="ECO:0000313" key="1">
    <source>
        <dbReference type="EMBL" id="KAF6753847.1"/>
    </source>
</evidence>
<organism evidence="1 2">
    <name type="scientific">Ephemerocybe angulata</name>
    <dbReference type="NCBI Taxonomy" id="980116"/>
    <lineage>
        <taxon>Eukaryota</taxon>
        <taxon>Fungi</taxon>
        <taxon>Dikarya</taxon>
        <taxon>Basidiomycota</taxon>
        <taxon>Agaricomycotina</taxon>
        <taxon>Agaricomycetes</taxon>
        <taxon>Agaricomycetidae</taxon>
        <taxon>Agaricales</taxon>
        <taxon>Agaricineae</taxon>
        <taxon>Psathyrellaceae</taxon>
        <taxon>Ephemerocybe</taxon>
    </lineage>
</organism>
<reference evidence="1 2" key="1">
    <citation type="submission" date="2020-07" db="EMBL/GenBank/DDBJ databases">
        <title>Comparative genomics of pyrophilous fungi reveals a link between fire events and developmental genes.</title>
        <authorList>
            <consortium name="DOE Joint Genome Institute"/>
            <person name="Steindorff A.S."/>
            <person name="Carver A."/>
            <person name="Calhoun S."/>
            <person name="Stillman K."/>
            <person name="Liu H."/>
            <person name="Lipzen A."/>
            <person name="Pangilinan J."/>
            <person name="Labutti K."/>
            <person name="Bruns T.D."/>
            <person name="Grigoriev I.V."/>
        </authorList>
    </citation>
    <scope>NUCLEOTIDE SEQUENCE [LARGE SCALE GENOMIC DNA]</scope>
    <source>
        <strain evidence="1 2">CBS 144469</strain>
    </source>
</reference>